<evidence type="ECO:0008006" key="4">
    <source>
        <dbReference type="Google" id="ProtNLM"/>
    </source>
</evidence>
<proteinExistence type="predicted"/>
<keyword evidence="3" id="KW-1185">Reference proteome</keyword>
<evidence type="ECO:0000313" key="2">
    <source>
        <dbReference type="EMBL" id="SHO72930.1"/>
    </source>
</evidence>
<keyword evidence="1" id="KW-0472">Membrane</keyword>
<dbReference type="Proteomes" id="UP000184611">
    <property type="component" value="Unassembled WGS sequence"/>
</dbReference>
<protein>
    <recommendedName>
        <fullName evidence="4">YhhN-like protein</fullName>
    </recommendedName>
</protein>
<feature type="transmembrane region" description="Helical" evidence="1">
    <location>
        <begin position="143"/>
        <end position="165"/>
    </location>
</feature>
<evidence type="ECO:0000256" key="1">
    <source>
        <dbReference type="SAM" id="Phobius"/>
    </source>
</evidence>
<accession>A0A1M7ZVW6</accession>
<feature type="transmembrane region" description="Helical" evidence="1">
    <location>
        <begin position="29"/>
        <end position="46"/>
    </location>
</feature>
<feature type="transmembrane region" description="Helical" evidence="1">
    <location>
        <begin position="53"/>
        <end position="73"/>
    </location>
</feature>
<dbReference type="STRING" id="416016.SAMN05443547_1276"/>
<reference evidence="3" key="1">
    <citation type="submission" date="2016-12" db="EMBL/GenBank/DDBJ databases">
        <authorList>
            <person name="Varghese N."/>
            <person name="Submissions S."/>
        </authorList>
    </citation>
    <scope>NUCLEOTIDE SEQUENCE [LARGE SCALE GENOMIC DNA]</scope>
    <source>
        <strain evidence="3">DSM 18830</strain>
    </source>
</reference>
<feature type="transmembrane region" description="Helical" evidence="1">
    <location>
        <begin position="172"/>
        <end position="192"/>
    </location>
</feature>
<feature type="transmembrane region" description="Helical" evidence="1">
    <location>
        <begin position="198"/>
        <end position="222"/>
    </location>
</feature>
<feature type="transmembrane region" description="Helical" evidence="1">
    <location>
        <begin position="117"/>
        <end position="137"/>
    </location>
</feature>
<organism evidence="2 3">
    <name type="scientific">Flavobacterium cucumis</name>
    <dbReference type="NCBI Taxonomy" id="416016"/>
    <lineage>
        <taxon>Bacteria</taxon>
        <taxon>Pseudomonadati</taxon>
        <taxon>Bacteroidota</taxon>
        <taxon>Flavobacteriia</taxon>
        <taxon>Flavobacteriales</taxon>
        <taxon>Flavobacteriaceae</taxon>
        <taxon>Flavobacterium</taxon>
    </lineage>
</organism>
<evidence type="ECO:0000313" key="3">
    <source>
        <dbReference type="Proteomes" id="UP000184611"/>
    </source>
</evidence>
<feature type="transmembrane region" description="Helical" evidence="1">
    <location>
        <begin position="79"/>
        <end position="105"/>
    </location>
</feature>
<gene>
    <name evidence="2" type="ORF">SAMN05443547_1276</name>
</gene>
<dbReference type="EMBL" id="FRYK01000002">
    <property type="protein sequence ID" value="SHO72930.1"/>
    <property type="molecule type" value="Genomic_DNA"/>
</dbReference>
<dbReference type="PROSITE" id="PS51257">
    <property type="entry name" value="PROKAR_LIPOPROTEIN"/>
    <property type="match status" value="1"/>
</dbReference>
<dbReference type="RefSeq" id="WP_073582609.1">
    <property type="nucleotide sequence ID" value="NZ_CBCSEA010000004.1"/>
</dbReference>
<keyword evidence="1" id="KW-1133">Transmembrane helix</keyword>
<dbReference type="OrthoDB" id="1349251at2"/>
<name>A0A1M7ZVW6_9FLAO</name>
<keyword evidence="1" id="KW-0812">Transmembrane</keyword>
<dbReference type="AlphaFoldDB" id="A0A1M7ZVW6"/>
<sequence length="245" mass="29148">MIKLNPAILLYLTALILYACSIFFENQNLELFCRPIIIPTVYYFYFTCVRGRINYLFTISILSFFIGEILFLISQTDFLIPGLICYLLPYFIVTFFLCQDFLFYLKKKEYKVNSLSFYIIFLLLLYLVYNSLFFVIESPKIEFSIYILFGILLFFMGIISFLIQFNFNNRTILFMGLMVISFVVSDLFFVFSTRMRDVIALQMINLITQQLSYFLYAGYFIYRSRYKVYGNRNASKAKVNLLKIK</sequence>